<reference evidence="3" key="1">
    <citation type="submission" date="2025-08" db="UniProtKB">
        <authorList>
            <consortium name="Ensembl"/>
        </authorList>
    </citation>
    <scope>IDENTIFICATION</scope>
</reference>
<dbReference type="PANTHER" id="PTHR31882:SF2">
    <property type="entry name" value="TNFAIP3-INTERACTING PROTEIN 3"/>
    <property type="match status" value="1"/>
</dbReference>
<dbReference type="GO" id="GO:0005737">
    <property type="term" value="C:cytoplasm"/>
    <property type="evidence" value="ECO:0007669"/>
    <property type="project" value="UniProtKB-ARBA"/>
</dbReference>
<accession>A0A3Q3F6A8</accession>
<dbReference type="PANTHER" id="PTHR31882">
    <property type="entry name" value="TNFAIP3-INTERACTING PROTEIN COILED COIL FAMILY MEMBER"/>
    <property type="match status" value="1"/>
</dbReference>
<reference evidence="3" key="2">
    <citation type="submission" date="2025-09" db="UniProtKB">
        <authorList>
            <consortium name="Ensembl"/>
        </authorList>
    </citation>
    <scope>IDENTIFICATION</scope>
</reference>
<dbReference type="STRING" id="56723.ENSLBEP00000014392"/>
<dbReference type="InParanoid" id="A0A3Q3F6A8"/>
<sequence>MSLHKNTTERPPVRRSEADRPLTSRNTQTNRLYPSLPKTDRYDACVEDRSVEEKLRPASVFHPRTLLGENQSDSSAASSEARWKARILILEEQKQELLSINEKWAKEYRTMRQYYKEKVQDLKALLQRDYSQFEEEMCEAGEINTELYEKLKVKTLKDIKSPRTGDADVSSELLKAEKEAKELRVQNNTLTRRGQHQHEEIRRLNKALEDALQTSQPLEVSSETLHEIWKHQAEVYKEDFLKERSDREKLKGKYLDVEKKFRKVHSELRVLKSQVTRTPQPVHECSCRTRARSPTWDVRHINQHHMVLERR</sequence>
<dbReference type="OrthoDB" id="5969558at2759"/>
<dbReference type="Ensembl" id="ENSLBET00000015249.1">
    <property type="protein sequence ID" value="ENSLBEP00000014392.1"/>
    <property type="gene ID" value="ENSLBEG00000011215.1"/>
</dbReference>
<feature type="compositionally biased region" description="Basic and acidic residues" evidence="2">
    <location>
        <begin position="1"/>
        <end position="22"/>
    </location>
</feature>
<dbReference type="AlphaFoldDB" id="A0A3Q3F6A8"/>
<keyword evidence="1" id="KW-0175">Coiled coil</keyword>
<dbReference type="GO" id="GO:0043122">
    <property type="term" value="P:regulation of canonical NF-kappaB signal transduction"/>
    <property type="evidence" value="ECO:0007669"/>
    <property type="project" value="UniProtKB-ARBA"/>
</dbReference>
<dbReference type="RefSeq" id="XP_020489341.1">
    <property type="nucleotide sequence ID" value="XM_020633685.3"/>
</dbReference>
<organism evidence="3 4">
    <name type="scientific">Labrus bergylta</name>
    <name type="common">ballan wrasse</name>
    <dbReference type="NCBI Taxonomy" id="56723"/>
    <lineage>
        <taxon>Eukaryota</taxon>
        <taxon>Metazoa</taxon>
        <taxon>Chordata</taxon>
        <taxon>Craniata</taxon>
        <taxon>Vertebrata</taxon>
        <taxon>Euteleostomi</taxon>
        <taxon>Actinopterygii</taxon>
        <taxon>Neopterygii</taxon>
        <taxon>Teleostei</taxon>
        <taxon>Neoteleostei</taxon>
        <taxon>Acanthomorphata</taxon>
        <taxon>Eupercaria</taxon>
        <taxon>Labriformes</taxon>
        <taxon>Labridae</taxon>
        <taxon>Labrus</taxon>
    </lineage>
</organism>
<name>A0A3Q3F6A8_9LABR</name>
<evidence type="ECO:0000256" key="2">
    <source>
        <dbReference type="SAM" id="MobiDB-lite"/>
    </source>
</evidence>
<proteinExistence type="predicted"/>
<evidence type="ECO:0000313" key="3">
    <source>
        <dbReference type="Ensembl" id="ENSLBEP00000014392.1"/>
    </source>
</evidence>
<dbReference type="GO" id="GO:0006357">
    <property type="term" value="P:regulation of transcription by RNA polymerase II"/>
    <property type="evidence" value="ECO:0007669"/>
    <property type="project" value="TreeGrafter"/>
</dbReference>
<dbReference type="GO" id="GO:0071222">
    <property type="term" value="P:cellular response to lipopolysaccharide"/>
    <property type="evidence" value="ECO:0007669"/>
    <property type="project" value="TreeGrafter"/>
</dbReference>
<protein>
    <submittedName>
        <fullName evidence="3">TNFAIP3-interacting protein 1-like</fullName>
    </submittedName>
</protein>
<feature type="region of interest" description="Disordered" evidence="2">
    <location>
        <begin position="1"/>
        <end position="39"/>
    </location>
</feature>
<evidence type="ECO:0000313" key="4">
    <source>
        <dbReference type="Proteomes" id="UP000261660"/>
    </source>
</evidence>
<dbReference type="GeneTree" id="ENSGT00760000120378"/>
<dbReference type="GeneID" id="109983803"/>
<dbReference type="Gene3D" id="1.20.5.990">
    <property type="entry name" value="Nemo cc2-lz domain - 1d5 darpin complex"/>
    <property type="match status" value="1"/>
</dbReference>
<evidence type="ECO:0000256" key="1">
    <source>
        <dbReference type="ARBA" id="ARBA00023054"/>
    </source>
</evidence>
<dbReference type="Proteomes" id="UP000261660">
    <property type="component" value="Unplaced"/>
</dbReference>
<feature type="compositionally biased region" description="Polar residues" evidence="2">
    <location>
        <begin position="23"/>
        <end position="32"/>
    </location>
</feature>
<keyword evidence="4" id="KW-1185">Reference proteome</keyword>